<protein>
    <recommendedName>
        <fullName evidence="4">Plant-specific domain TIGR01615 family protein</fullName>
    </recommendedName>
</protein>
<reference evidence="2 3" key="1">
    <citation type="journal article" date="2018" name="Nat. Genet.">
        <title>Extensive intraspecific gene order and gene structural variations between Mo17 and other maize genomes.</title>
        <authorList>
            <person name="Sun S."/>
            <person name="Zhou Y."/>
            <person name="Chen J."/>
            <person name="Shi J."/>
            <person name="Zhao H."/>
            <person name="Zhao H."/>
            <person name="Song W."/>
            <person name="Zhang M."/>
            <person name="Cui Y."/>
            <person name="Dong X."/>
            <person name="Liu H."/>
            <person name="Ma X."/>
            <person name="Jiao Y."/>
            <person name="Wang B."/>
            <person name="Wei X."/>
            <person name="Stein J.C."/>
            <person name="Glaubitz J.C."/>
            <person name="Lu F."/>
            <person name="Yu G."/>
            <person name="Liang C."/>
            <person name="Fengler K."/>
            <person name="Li B."/>
            <person name="Rafalski A."/>
            <person name="Schnable P.S."/>
            <person name="Ware D.H."/>
            <person name="Buckler E.S."/>
            <person name="Lai J."/>
        </authorList>
    </citation>
    <scope>NUCLEOTIDE SEQUENCE [LARGE SCALE GENOMIC DNA]</scope>
    <source>
        <strain evidence="3">cv. Missouri 17</strain>
        <tissue evidence="2">Seedling</tissue>
    </source>
</reference>
<evidence type="ECO:0000256" key="1">
    <source>
        <dbReference type="SAM" id="MobiDB-lite"/>
    </source>
</evidence>
<comment type="caution">
    <text evidence="2">The sequence shown here is derived from an EMBL/GenBank/DDBJ whole genome shotgun (WGS) entry which is preliminary data.</text>
</comment>
<name>A0A3L6FEZ2_MAIZE</name>
<evidence type="ECO:0000313" key="2">
    <source>
        <dbReference type="EMBL" id="PWZ31378.1"/>
    </source>
</evidence>
<dbReference type="NCBIfam" id="TIGR01615">
    <property type="entry name" value="A_thal_3542"/>
    <property type="match status" value="1"/>
</dbReference>
<proteinExistence type="predicted"/>
<dbReference type="AlphaFoldDB" id="A0A3L6FEZ2"/>
<feature type="compositionally biased region" description="Acidic residues" evidence="1">
    <location>
        <begin position="1"/>
        <end position="11"/>
    </location>
</feature>
<dbReference type="PANTHER" id="PTHR31579">
    <property type="entry name" value="OS03G0796600 PROTEIN"/>
    <property type="match status" value="1"/>
</dbReference>
<evidence type="ECO:0008006" key="4">
    <source>
        <dbReference type="Google" id="ProtNLM"/>
    </source>
</evidence>
<dbReference type="EMBL" id="NCVQ01000004">
    <property type="protein sequence ID" value="PWZ31378.1"/>
    <property type="molecule type" value="Genomic_DNA"/>
</dbReference>
<gene>
    <name evidence="2" type="ORF">Zm00014a_026417</name>
</gene>
<dbReference type="Pfam" id="PF04720">
    <property type="entry name" value="PDDEXK_6"/>
    <property type="match status" value="1"/>
</dbReference>
<dbReference type="ExpressionAtlas" id="A0A3L6FEZ2">
    <property type="expression patterns" value="baseline and differential"/>
</dbReference>
<evidence type="ECO:0000313" key="3">
    <source>
        <dbReference type="Proteomes" id="UP000251960"/>
    </source>
</evidence>
<dbReference type="Proteomes" id="UP000251960">
    <property type="component" value="Chromosome 3"/>
</dbReference>
<dbReference type="InterPro" id="IPR006502">
    <property type="entry name" value="PDDEXK-like"/>
</dbReference>
<accession>A0A3L6FEZ2</accession>
<dbReference type="PANTHER" id="PTHR31579:SF58">
    <property type="entry name" value="PLANT-SPECIFIC DOMAIN TIGR01615 FAMILY PROTEIN"/>
    <property type="match status" value="1"/>
</dbReference>
<feature type="compositionally biased region" description="Acidic residues" evidence="1">
    <location>
        <begin position="34"/>
        <end position="43"/>
    </location>
</feature>
<sequence length="287" mass="31500">MVMEETIDDSEMSLSNMVLGFLEDFERDERRPENDDDNNEEEGSSGGDTAESKAFWQTQHLQLREALAKGSPAESRIRADTEEAVKSMRAAACSCSCTGRPAARDCRPCMLRHVADRLRDAGYDSALCKSKWTRSPDIPSGEHSYVEVAVQTRSGKAVRVVVELSFRAEFEVARASAGYRALVTALPEVFVGRADRLRGVVKVMCAAAKQCMKDNNMHMGPWRKHKYMQAKWLGTPERGVAAAAAVAAEMPVVAVPSVAVGSSPEKQTKFRASMLTFDFGRTALEVA</sequence>
<organism evidence="2 3">
    <name type="scientific">Zea mays</name>
    <name type="common">Maize</name>
    <dbReference type="NCBI Taxonomy" id="4577"/>
    <lineage>
        <taxon>Eukaryota</taxon>
        <taxon>Viridiplantae</taxon>
        <taxon>Streptophyta</taxon>
        <taxon>Embryophyta</taxon>
        <taxon>Tracheophyta</taxon>
        <taxon>Spermatophyta</taxon>
        <taxon>Magnoliopsida</taxon>
        <taxon>Liliopsida</taxon>
        <taxon>Poales</taxon>
        <taxon>Poaceae</taxon>
        <taxon>PACMAD clade</taxon>
        <taxon>Panicoideae</taxon>
        <taxon>Andropogonodae</taxon>
        <taxon>Andropogoneae</taxon>
        <taxon>Tripsacinae</taxon>
        <taxon>Zea</taxon>
    </lineage>
</organism>
<feature type="region of interest" description="Disordered" evidence="1">
    <location>
        <begin position="1"/>
        <end position="51"/>
    </location>
</feature>